<dbReference type="GO" id="GO:0005524">
    <property type="term" value="F:ATP binding"/>
    <property type="evidence" value="ECO:0007669"/>
    <property type="project" value="InterPro"/>
</dbReference>
<accession>A0A5J4UZH0</accession>
<dbReference type="Proteomes" id="UP000324800">
    <property type="component" value="Unassembled WGS sequence"/>
</dbReference>
<name>A0A5J4UZH0_9EUKA</name>
<reference evidence="2 3" key="1">
    <citation type="submission" date="2019-03" db="EMBL/GenBank/DDBJ databases">
        <title>Single cell metagenomics reveals metabolic interactions within the superorganism composed of flagellate Streblomastix strix and complex community of Bacteroidetes bacteria on its surface.</title>
        <authorList>
            <person name="Treitli S.C."/>
            <person name="Kolisko M."/>
            <person name="Husnik F."/>
            <person name="Keeling P."/>
            <person name="Hampl V."/>
        </authorList>
    </citation>
    <scope>NUCLEOTIDE SEQUENCE [LARGE SCALE GENOMIC DNA]</scope>
    <source>
        <strain evidence="2">ST1C</strain>
    </source>
</reference>
<dbReference type="InterPro" id="IPR011009">
    <property type="entry name" value="Kinase-like_dom_sf"/>
</dbReference>
<protein>
    <recommendedName>
        <fullName evidence="1">Protein kinase domain-containing protein</fullName>
    </recommendedName>
</protein>
<dbReference type="PROSITE" id="PS50011">
    <property type="entry name" value="PROTEIN_KINASE_DOM"/>
    <property type="match status" value="1"/>
</dbReference>
<organism evidence="2 3">
    <name type="scientific">Streblomastix strix</name>
    <dbReference type="NCBI Taxonomy" id="222440"/>
    <lineage>
        <taxon>Eukaryota</taxon>
        <taxon>Metamonada</taxon>
        <taxon>Preaxostyla</taxon>
        <taxon>Oxymonadida</taxon>
        <taxon>Streblomastigidae</taxon>
        <taxon>Streblomastix</taxon>
    </lineage>
</organism>
<dbReference type="Gene3D" id="3.30.200.20">
    <property type="entry name" value="Phosphorylase Kinase, domain 1"/>
    <property type="match status" value="1"/>
</dbReference>
<dbReference type="EMBL" id="SNRW01011446">
    <property type="protein sequence ID" value="KAA6375145.1"/>
    <property type="molecule type" value="Genomic_DNA"/>
</dbReference>
<sequence>MPKFEDYEVVKKLFGGATGKTFLDKLKKTGVVYVMKRIDYLEEQDKKRADEEVEQMKKLDSRFTVKLICTFQDRMELCLIF</sequence>
<proteinExistence type="predicted"/>
<dbReference type="SUPFAM" id="SSF56112">
    <property type="entry name" value="Protein kinase-like (PK-like)"/>
    <property type="match status" value="1"/>
</dbReference>
<evidence type="ECO:0000313" key="2">
    <source>
        <dbReference type="EMBL" id="KAA6375145.1"/>
    </source>
</evidence>
<evidence type="ECO:0000259" key="1">
    <source>
        <dbReference type="PROSITE" id="PS50011"/>
    </source>
</evidence>
<dbReference type="InterPro" id="IPR000719">
    <property type="entry name" value="Prot_kinase_dom"/>
</dbReference>
<gene>
    <name evidence="2" type="ORF">EZS28_029327</name>
</gene>
<evidence type="ECO:0000313" key="3">
    <source>
        <dbReference type="Proteomes" id="UP000324800"/>
    </source>
</evidence>
<dbReference type="AlphaFoldDB" id="A0A5J4UZH0"/>
<feature type="domain" description="Protein kinase" evidence="1">
    <location>
        <begin position="7"/>
        <end position="81"/>
    </location>
</feature>
<dbReference type="GO" id="GO:0004672">
    <property type="term" value="F:protein kinase activity"/>
    <property type="evidence" value="ECO:0007669"/>
    <property type="project" value="InterPro"/>
</dbReference>
<comment type="caution">
    <text evidence="2">The sequence shown here is derived from an EMBL/GenBank/DDBJ whole genome shotgun (WGS) entry which is preliminary data.</text>
</comment>